<evidence type="ECO:0000313" key="2">
    <source>
        <dbReference type="EMBL" id="KAF2646158.1"/>
    </source>
</evidence>
<dbReference type="Proteomes" id="UP000799753">
    <property type="component" value="Unassembled WGS sequence"/>
</dbReference>
<feature type="transmembrane region" description="Helical" evidence="1">
    <location>
        <begin position="126"/>
        <end position="148"/>
    </location>
</feature>
<sequence length="165" mass="18844">MASRSFRVDARSVPDFSPWSPNRPTRCSQGLLRIPLPSEHYLIISHVTIGPGRNGISFNMFLSHMLLESCQPGPLSLRTGPRGLFQEGAPWGTHGRHGSRIDGQSTRLRRRPWLQRYRGRQCMRESALESSIIVIVIIVIVICCIYMLRRVRSSRVLGIRQFHLL</sequence>
<proteinExistence type="predicted"/>
<evidence type="ECO:0000256" key="1">
    <source>
        <dbReference type="SAM" id="Phobius"/>
    </source>
</evidence>
<dbReference type="EMBL" id="MU006776">
    <property type="protein sequence ID" value="KAF2646158.1"/>
    <property type="molecule type" value="Genomic_DNA"/>
</dbReference>
<keyword evidence="1" id="KW-1133">Transmembrane helix</keyword>
<organism evidence="2 3">
    <name type="scientific">Massarina eburnea CBS 473.64</name>
    <dbReference type="NCBI Taxonomy" id="1395130"/>
    <lineage>
        <taxon>Eukaryota</taxon>
        <taxon>Fungi</taxon>
        <taxon>Dikarya</taxon>
        <taxon>Ascomycota</taxon>
        <taxon>Pezizomycotina</taxon>
        <taxon>Dothideomycetes</taxon>
        <taxon>Pleosporomycetidae</taxon>
        <taxon>Pleosporales</taxon>
        <taxon>Massarineae</taxon>
        <taxon>Massarinaceae</taxon>
        <taxon>Massarina</taxon>
    </lineage>
</organism>
<reference evidence="2" key="1">
    <citation type="journal article" date="2020" name="Stud. Mycol.">
        <title>101 Dothideomycetes genomes: a test case for predicting lifestyles and emergence of pathogens.</title>
        <authorList>
            <person name="Haridas S."/>
            <person name="Albert R."/>
            <person name="Binder M."/>
            <person name="Bloem J."/>
            <person name="Labutti K."/>
            <person name="Salamov A."/>
            <person name="Andreopoulos B."/>
            <person name="Baker S."/>
            <person name="Barry K."/>
            <person name="Bills G."/>
            <person name="Bluhm B."/>
            <person name="Cannon C."/>
            <person name="Castanera R."/>
            <person name="Culley D."/>
            <person name="Daum C."/>
            <person name="Ezra D."/>
            <person name="Gonzalez J."/>
            <person name="Henrissat B."/>
            <person name="Kuo A."/>
            <person name="Liang C."/>
            <person name="Lipzen A."/>
            <person name="Lutzoni F."/>
            <person name="Magnuson J."/>
            <person name="Mondo S."/>
            <person name="Nolan M."/>
            <person name="Ohm R."/>
            <person name="Pangilinan J."/>
            <person name="Park H.-J."/>
            <person name="Ramirez L."/>
            <person name="Alfaro M."/>
            <person name="Sun H."/>
            <person name="Tritt A."/>
            <person name="Yoshinaga Y."/>
            <person name="Zwiers L.-H."/>
            <person name="Turgeon B."/>
            <person name="Goodwin S."/>
            <person name="Spatafora J."/>
            <person name="Crous P."/>
            <person name="Grigoriev I."/>
        </authorList>
    </citation>
    <scope>NUCLEOTIDE SEQUENCE</scope>
    <source>
        <strain evidence="2">CBS 473.64</strain>
    </source>
</reference>
<dbReference type="AlphaFoldDB" id="A0A6A6SID5"/>
<name>A0A6A6SID5_9PLEO</name>
<keyword evidence="1" id="KW-0812">Transmembrane</keyword>
<keyword evidence="3" id="KW-1185">Reference proteome</keyword>
<keyword evidence="1" id="KW-0472">Membrane</keyword>
<accession>A0A6A6SID5</accession>
<protein>
    <submittedName>
        <fullName evidence="2">Uncharacterized protein</fullName>
    </submittedName>
</protein>
<evidence type="ECO:0000313" key="3">
    <source>
        <dbReference type="Proteomes" id="UP000799753"/>
    </source>
</evidence>
<gene>
    <name evidence="2" type="ORF">P280DRAFT_3060</name>
</gene>